<gene>
    <name evidence="7" type="ORF">EV696_1149</name>
</gene>
<evidence type="ECO:0000256" key="6">
    <source>
        <dbReference type="ARBA" id="ARBA00023288"/>
    </source>
</evidence>
<dbReference type="Pfam" id="PF13627">
    <property type="entry name" value="LptM_cons"/>
    <property type="match status" value="1"/>
</dbReference>
<keyword evidence="3" id="KW-0472">Membrane</keyword>
<dbReference type="AlphaFoldDB" id="A0A4R6USA1"/>
<evidence type="ECO:0000313" key="8">
    <source>
        <dbReference type="Proteomes" id="UP000295375"/>
    </source>
</evidence>
<evidence type="ECO:0000256" key="5">
    <source>
        <dbReference type="ARBA" id="ARBA00023237"/>
    </source>
</evidence>
<evidence type="ECO:0000256" key="1">
    <source>
        <dbReference type="ARBA" id="ARBA00004459"/>
    </source>
</evidence>
<dbReference type="RefSeq" id="WP_133591881.1">
    <property type="nucleotide sequence ID" value="NZ_CP037953.1"/>
</dbReference>
<dbReference type="Proteomes" id="UP000295375">
    <property type="component" value="Unassembled WGS sequence"/>
</dbReference>
<dbReference type="GO" id="GO:0009279">
    <property type="term" value="C:cell outer membrane"/>
    <property type="evidence" value="ECO:0007669"/>
    <property type="project" value="UniProtKB-SubCell"/>
</dbReference>
<keyword evidence="6 7" id="KW-0449">Lipoprotein</keyword>
<keyword evidence="5" id="KW-0998">Cell outer membrane</keyword>
<evidence type="ECO:0000256" key="4">
    <source>
        <dbReference type="ARBA" id="ARBA00023139"/>
    </source>
</evidence>
<organism evidence="7 8">
    <name type="scientific">Permianibacter aggregans</name>
    <dbReference type="NCBI Taxonomy" id="1510150"/>
    <lineage>
        <taxon>Bacteria</taxon>
        <taxon>Pseudomonadati</taxon>
        <taxon>Pseudomonadota</taxon>
        <taxon>Gammaproteobacteria</taxon>
        <taxon>Pseudomonadales</taxon>
        <taxon>Pseudomonadaceae</taxon>
        <taxon>Permianibacter</taxon>
    </lineage>
</organism>
<protein>
    <submittedName>
        <fullName evidence="7">Putative lipoprotein</fullName>
    </submittedName>
</protein>
<name>A0A4R6USA1_9GAMM</name>
<dbReference type="NCBIfam" id="NF047847">
    <property type="entry name" value="SS_mature_LptM"/>
    <property type="match status" value="1"/>
</dbReference>
<sequence>MLRIALALLLLATLAGCGQKGDLVKPTPEPAPKSDAA</sequence>
<evidence type="ECO:0000313" key="7">
    <source>
        <dbReference type="EMBL" id="TDQ46224.1"/>
    </source>
</evidence>
<accession>A0A4R6USA1</accession>
<keyword evidence="2" id="KW-0732">Signal</keyword>
<evidence type="ECO:0000256" key="2">
    <source>
        <dbReference type="ARBA" id="ARBA00022729"/>
    </source>
</evidence>
<keyword evidence="8" id="KW-1185">Reference proteome</keyword>
<keyword evidence="4" id="KW-0564">Palmitate</keyword>
<proteinExistence type="predicted"/>
<evidence type="ECO:0000256" key="3">
    <source>
        <dbReference type="ARBA" id="ARBA00023136"/>
    </source>
</evidence>
<dbReference type="PROSITE" id="PS51257">
    <property type="entry name" value="PROKAR_LIPOPROTEIN"/>
    <property type="match status" value="1"/>
</dbReference>
<dbReference type="InterPro" id="IPR032831">
    <property type="entry name" value="LptM_cons"/>
</dbReference>
<dbReference type="EMBL" id="SNYM01000014">
    <property type="protein sequence ID" value="TDQ46224.1"/>
    <property type="molecule type" value="Genomic_DNA"/>
</dbReference>
<comment type="caution">
    <text evidence="7">The sequence shown here is derived from an EMBL/GenBank/DDBJ whole genome shotgun (WGS) entry which is preliminary data.</text>
</comment>
<comment type="subcellular location">
    <subcellularLocation>
        <location evidence="1">Cell outer membrane</location>
        <topology evidence="1">Lipid-anchor</topology>
    </subcellularLocation>
</comment>
<reference evidence="7 8" key="1">
    <citation type="submission" date="2019-03" db="EMBL/GenBank/DDBJ databases">
        <title>Genomic Encyclopedia of Type Strains, Phase IV (KMG-IV): sequencing the most valuable type-strain genomes for metagenomic binning, comparative biology and taxonomic classification.</title>
        <authorList>
            <person name="Goeker M."/>
        </authorList>
    </citation>
    <scope>NUCLEOTIDE SEQUENCE [LARGE SCALE GENOMIC DNA]</scope>
    <source>
        <strain evidence="7 8">DSM 103792</strain>
    </source>
</reference>